<dbReference type="InterPro" id="IPR001750">
    <property type="entry name" value="ND/Mrp_TM"/>
</dbReference>
<keyword evidence="4 5" id="KW-0472">Membrane</keyword>
<dbReference type="PRINTS" id="PR01434">
    <property type="entry name" value="NADHDHGNASE5"/>
</dbReference>
<reference evidence="7" key="1">
    <citation type="submission" date="2016-10" db="EMBL/GenBank/DDBJ databases">
        <authorList>
            <person name="de Groot N.N."/>
        </authorList>
    </citation>
    <scope>NUCLEOTIDE SEQUENCE</scope>
</reference>
<evidence type="ECO:0000259" key="6">
    <source>
        <dbReference type="Pfam" id="PF00361"/>
    </source>
</evidence>
<feature type="transmembrane region" description="Helical" evidence="5">
    <location>
        <begin position="6"/>
        <end position="24"/>
    </location>
</feature>
<comment type="subcellular location">
    <subcellularLocation>
        <location evidence="1">Membrane</location>
        <topology evidence="1">Multi-pass membrane protein</topology>
    </subcellularLocation>
</comment>
<keyword evidence="7" id="KW-0830">Ubiquinone</keyword>
<gene>
    <name evidence="7" type="ORF">MNB_SV-5-1728</name>
</gene>
<accession>A0A1W1EBJ7</accession>
<dbReference type="GO" id="GO:0008137">
    <property type="term" value="F:NADH dehydrogenase (ubiquinone) activity"/>
    <property type="evidence" value="ECO:0007669"/>
    <property type="project" value="InterPro"/>
</dbReference>
<dbReference type="PANTHER" id="PTHR22773">
    <property type="entry name" value="NADH DEHYDROGENASE"/>
    <property type="match status" value="1"/>
</dbReference>
<feature type="transmembrane region" description="Helical" evidence="5">
    <location>
        <begin position="272"/>
        <end position="293"/>
    </location>
</feature>
<dbReference type="AlphaFoldDB" id="A0A1W1EBJ7"/>
<feature type="transmembrane region" description="Helical" evidence="5">
    <location>
        <begin position="302"/>
        <end position="326"/>
    </location>
</feature>
<name>A0A1W1EBJ7_9ZZZZ</name>
<dbReference type="GO" id="GO:0016020">
    <property type="term" value="C:membrane"/>
    <property type="evidence" value="ECO:0007669"/>
    <property type="project" value="UniProtKB-SubCell"/>
</dbReference>
<feature type="transmembrane region" description="Helical" evidence="5">
    <location>
        <begin position="409"/>
        <end position="429"/>
    </location>
</feature>
<feature type="transmembrane region" description="Helical" evidence="5">
    <location>
        <begin position="204"/>
        <end position="224"/>
    </location>
</feature>
<dbReference type="InterPro" id="IPR010096">
    <property type="entry name" value="NADH-Q_OxRdtase_suN/2"/>
</dbReference>
<evidence type="ECO:0000313" key="7">
    <source>
        <dbReference type="EMBL" id="SFZ97409.1"/>
    </source>
</evidence>
<feature type="transmembrane region" description="Helical" evidence="5">
    <location>
        <begin position="36"/>
        <end position="54"/>
    </location>
</feature>
<feature type="transmembrane region" description="Helical" evidence="5">
    <location>
        <begin position="160"/>
        <end position="184"/>
    </location>
</feature>
<dbReference type="GO" id="GO:0016491">
    <property type="term" value="F:oxidoreductase activity"/>
    <property type="evidence" value="ECO:0007669"/>
    <property type="project" value="UniProtKB-KW"/>
</dbReference>
<dbReference type="NCBIfam" id="TIGR01770">
    <property type="entry name" value="NDH_I_N"/>
    <property type="match status" value="1"/>
</dbReference>
<feature type="transmembrane region" description="Helical" evidence="5">
    <location>
        <begin position="374"/>
        <end position="397"/>
    </location>
</feature>
<keyword evidence="7" id="KW-0560">Oxidoreductase</keyword>
<dbReference type="Pfam" id="PF00361">
    <property type="entry name" value="Proton_antipo_M"/>
    <property type="match status" value="1"/>
</dbReference>
<organism evidence="7">
    <name type="scientific">hydrothermal vent metagenome</name>
    <dbReference type="NCBI Taxonomy" id="652676"/>
    <lineage>
        <taxon>unclassified sequences</taxon>
        <taxon>metagenomes</taxon>
        <taxon>ecological metagenomes</taxon>
    </lineage>
</organism>
<dbReference type="HAMAP" id="MF_00445">
    <property type="entry name" value="NDH1_NuoN_1"/>
    <property type="match status" value="1"/>
</dbReference>
<feature type="transmembrane region" description="Helical" evidence="5">
    <location>
        <begin position="105"/>
        <end position="122"/>
    </location>
</feature>
<dbReference type="GO" id="GO:0042773">
    <property type="term" value="P:ATP synthesis coupled electron transport"/>
    <property type="evidence" value="ECO:0007669"/>
    <property type="project" value="InterPro"/>
</dbReference>
<feature type="domain" description="NADH:quinone oxidoreductase/Mrp antiporter transmembrane" evidence="6">
    <location>
        <begin position="125"/>
        <end position="424"/>
    </location>
</feature>
<dbReference type="EMBL" id="FPKX01000005">
    <property type="protein sequence ID" value="SFZ97409.1"/>
    <property type="molecule type" value="Genomic_DNA"/>
</dbReference>
<proteinExistence type="inferred from homology"/>
<keyword evidence="3 5" id="KW-1133">Transmembrane helix</keyword>
<feature type="transmembrane region" description="Helical" evidence="5">
    <location>
        <begin position="332"/>
        <end position="353"/>
    </location>
</feature>
<dbReference type="EC" id="1.6.5.3" evidence="7"/>
<keyword evidence="2 5" id="KW-0812">Transmembrane</keyword>
<feature type="transmembrane region" description="Helical" evidence="5">
    <location>
        <begin position="128"/>
        <end position="148"/>
    </location>
</feature>
<evidence type="ECO:0000256" key="4">
    <source>
        <dbReference type="ARBA" id="ARBA00023136"/>
    </source>
</evidence>
<feature type="transmembrane region" description="Helical" evidence="5">
    <location>
        <begin position="245"/>
        <end position="266"/>
    </location>
</feature>
<evidence type="ECO:0000256" key="5">
    <source>
        <dbReference type="SAM" id="Phobius"/>
    </source>
</evidence>
<sequence length="498" mass="54860">MMTQLLYLLPISIIAIGAFTVMLISNSRISLTRLNIYTVAFLVASLIIQLFTLGDVEGIYLFEDVFGKTFIFDNFASIFNLMFTIGAILTLLINNEYFKNRHYFSGEYFALILFSVFGMMVLSHAQELVTAFIGLEIASLSVYALVGYNKSRKVSAEAMMKYIILGSMTGAFYMLGTALIYGAVGSTNFLNIADYVHSMDLSNINMLIIGATFIMVTIMFKIGAVPFHSWVLDIYHGAPYPITMFMASIFKIAIFAIALRLYIVMFASINSIWIEVMQILTVLTLLGGSWLAINQVLVKRMLAASSIVHTGYLLIAISSIGLGSNIAAPAVMFYLIAYFLSAVGSFGILSFIATTKKKQMSYDDFKGFAQRRPYMALMMTIFMLSLAGFPSTIGFLGKFYIFTAAIESGQLVLAGLGILTAFISVYYYFKLIAMMYFYDTADGEDSNKKGFPVNISTVLIVIISLTIIWGGIGTSLIPYIPGPDGFIDIATKAIGSLN</sequence>
<evidence type="ECO:0000256" key="3">
    <source>
        <dbReference type="ARBA" id="ARBA00022989"/>
    </source>
</evidence>
<evidence type="ECO:0000256" key="2">
    <source>
        <dbReference type="ARBA" id="ARBA00022692"/>
    </source>
</evidence>
<evidence type="ECO:0000256" key="1">
    <source>
        <dbReference type="ARBA" id="ARBA00004141"/>
    </source>
</evidence>
<feature type="transmembrane region" description="Helical" evidence="5">
    <location>
        <begin position="450"/>
        <end position="472"/>
    </location>
</feature>
<protein>
    <submittedName>
        <fullName evidence="7">NADH-ubiquinone oxidoreductase chain N</fullName>
        <ecNumber evidence="7">1.6.5.3</ecNumber>
    </submittedName>
</protein>
<feature type="transmembrane region" description="Helical" evidence="5">
    <location>
        <begin position="74"/>
        <end position="93"/>
    </location>
</feature>